<keyword evidence="2" id="KW-1015">Disulfide bond</keyword>
<dbReference type="PANTHER" id="PTHR46403:SF1">
    <property type="entry name" value="TP53-REGULATED INHIBITOR OF APOPTOSIS 1"/>
    <property type="match status" value="1"/>
</dbReference>
<evidence type="ECO:0008006" key="6">
    <source>
        <dbReference type="Google" id="ProtNLM"/>
    </source>
</evidence>
<organism evidence="4 5">
    <name type="scientific">Aedes albopictus</name>
    <name type="common">Asian tiger mosquito</name>
    <name type="synonym">Stegomyia albopicta</name>
    <dbReference type="NCBI Taxonomy" id="7160"/>
    <lineage>
        <taxon>Eukaryota</taxon>
        <taxon>Metazoa</taxon>
        <taxon>Ecdysozoa</taxon>
        <taxon>Arthropoda</taxon>
        <taxon>Hexapoda</taxon>
        <taxon>Insecta</taxon>
        <taxon>Pterygota</taxon>
        <taxon>Neoptera</taxon>
        <taxon>Endopterygota</taxon>
        <taxon>Diptera</taxon>
        <taxon>Nematocera</taxon>
        <taxon>Culicoidea</taxon>
        <taxon>Culicidae</taxon>
        <taxon>Culicinae</taxon>
        <taxon>Aedini</taxon>
        <taxon>Aedes</taxon>
        <taxon>Stegomyia</taxon>
    </lineage>
</organism>
<reference evidence="5" key="1">
    <citation type="journal article" date="2015" name="Proc. Natl. Acad. Sci. U.S.A.">
        <title>Genome sequence of the Asian Tiger mosquito, Aedes albopictus, reveals insights into its biology, genetics, and evolution.</title>
        <authorList>
            <person name="Chen X.G."/>
            <person name="Jiang X."/>
            <person name="Gu J."/>
            <person name="Xu M."/>
            <person name="Wu Y."/>
            <person name="Deng Y."/>
            <person name="Zhang C."/>
            <person name="Bonizzoni M."/>
            <person name="Dermauw W."/>
            <person name="Vontas J."/>
            <person name="Armbruster P."/>
            <person name="Huang X."/>
            <person name="Yang Y."/>
            <person name="Zhang H."/>
            <person name="He W."/>
            <person name="Peng H."/>
            <person name="Liu Y."/>
            <person name="Wu K."/>
            <person name="Chen J."/>
            <person name="Lirakis M."/>
            <person name="Topalis P."/>
            <person name="Van Leeuwen T."/>
            <person name="Hall A.B."/>
            <person name="Jiang X."/>
            <person name="Thorpe C."/>
            <person name="Mueller R.L."/>
            <person name="Sun C."/>
            <person name="Waterhouse R.M."/>
            <person name="Yan G."/>
            <person name="Tu Z.J."/>
            <person name="Fang X."/>
            <person name="James A.A."/>
        </authorList>
    </citation>
    <scope>NUCLEOTIDE SEQUENCE [LARGE SCALE GENOMIC DNA]</scope>
    <source>
        <strain evidence="5">Foshan</strain>
    </source>
</reference>
<proteinExistence type="inferred from homology"/>
<reference evidence="4" key="2">
    <citation type="submission" date="2025-05" db="UniProtKB">
        <authorList>
            <consortium name="EnsemblMetazoa"/>
        </authorList>
    </citation>
    <scope>IDENTIFICATION</scope>
    <source>
        <strain evidence="4">Foshan</strain>
    </source>
</reference>
<dbReference type="InterPro" id="IPR007918">
    <property type="entry name" value="MDM35_apoptosis"/>
</dbReference>
<comment type="similarity">
    <text evidence="1">Belongs to the TRIAP1/MDM35 family.</text>
</comment>
<accession>A0A182GP47</accession>
<dbReference type="AlphaFoldDB" id="A0A182GP47"/>
<dbReference type="Proteomes" id="UP000069940">
    <property type="component" value="Unassembled WGS sequence"/>
</dbReference>
<dbReference type="Pfam" id="PF05254">
    <property type="entry name" value="UPF0203"/>
    <property type="match status" value="1"/>
</dbReference>
<evidence type="ECO:0000256" key="1">
    <source>
        <dbReference type="ARBA" id="ARBA00006196"/>
    </source>
</evidence>
<evidence type="ECO:0000256" key="2">
    <source>
        <dbReference type="ARBA" id="ARBA00023157"/>
    </source>
</evidence>
<comment type="catalytic activity">
    <reaction evidence="3">
        <text>a 1,2-diacyl-sn-glycero-3-phosphate(in) = a 1,2-diacyl-sn-glycero-3-phosphate(out)</text>
        <dbReference type="Rhea" id="RHEA:36435"/>
        <dbReference type="ChEBI" id="CHEBI:58608"/>
    </reaction>
</comment>
<dbReference type="GO" id="GO:0045332">
    <property type="term" value="P:phospholipid translocation"/>
    <property type="evidence" value="ECO:0007669"/>
    <property type="project" value="TreeGrafter"/>
</dbReference>
<evidence type="ECO:0000313" key="5">
    <source>
        <dbReference type="Proteomes" id="UP000069940"/>
    </source>
</evidence>
<evidence type="ECO:0000313" key="4">
    <source>
        <dbReference type="EnsemblMetazoa" id="AALFPA23_024239.P36157"/>
    </source>
</evidence>
<dbReference type="GO" id="GO:0005634">
    <property type="term" value="C:nucleus"/>
    <property type="evidence" value="ECO:0007669"/>
    <property type="project" value="TreeGrafter"/>
</dbReference>
<dbReference type="KEGG" id="aalb:109414894"/>
<dbReference type="GO" id="GO:0005758">
    <property type="term" value="C:mitochondrial intermembrane space"/>
    <property type="evidence" value="ECO:0007669"/>
    <property type="project" value="TreeGrafter"/>
</dbReference>
<dbReference type="EnsemblMetazoa" id="AALFPA23_024239.R36157">
    <property type="protein sequence ID" value="AALFPA23_024239.P36157"/>
    <property type="gene ID" value="AALFPA23_024239"/>
</dbReference>
<evidence type="ECO:0000256" key="3">
    <source>
        <dbReference type="ARBA" id="ARBA00023706"/>
    </source>
</evidence>
<dbReference type="GO" id="GO:1990050">
    <property type="term" value="F:phosphatidic acid transfer activity"/>
    <property type="evidence" value="ECO:0007669"/>
    <property type="project" value="TreeGrafter"/>
</dbReference>
<dbReference type="PANTHER" id="PTHR46403">
    <property type="entry name" value="TP53-REGULATED INHIBITOR OF APOPTOSIS 1"/>
    <property type="match status" value="1"/>
</dbReference>
<dbReference type="PROSITE" id="PS51808">
    <property type="entry name" value="CHCH"/>
    <property type="match status" value="1"/>
</dbReference>
<keyword evidence="5" id="KW-1185">Reference proteome</keyword>
<protein>
    <recommendedName>
        <fullName evidence="6">Tp53-regulated inhibitor of apoptosis 1</fullName>
    </recommendedName>
</protein>
<sequence length="83" mass="9482">MNSIGENCTELKKKYDTCFNQWFSERFLKGDADDSVCAPLFRVYQQCVKDAMKAQQIEFKEIESDYLGSEKEQKVPPKSGGSS</sequence>
<dbReference type="GO" id="GO:0005829">
    <property type="term" value="C:cytosol"/>
    <property type="evidence" value="ECO:0007669"/>
    <property type="project" value="TreeGrafter"/>
</dbReference>
<name>A0A182GP47_AEDAL</name>
<gene>
    <name evidence="4" type="primary">109414894</name>
</gene>